<keyword evidence="2" id="KW-1185">Reference proteome</keyword>
<dbReference type="STRING" id="543379.A0A232EFK3"/>
<evidence type="ECO:0000313" key="2">
    <source>
        <dbReference type="Proteomes" id="UP000215335"/>
    </source>
</evidence>
<dbReference type="AlphaFoldDB" id="A0A232EFK3"/>
<reference evidence="1 2" key="1">
    <citation type="journal article" date="2017" name="Curr. Biol.">
        <title>The Evolution of Venom by Co-option of Single-Copy Genes.</title>
        <authorList>
            <person name="Martinson E.O."/>
            <person name="Mrinalini"/>
            <person name="Kelkar Y.D."/>
            <person name="Chang C.H."/>
            <person name="Werren J.H."/>
        </authorList>
    </citation>
    <scope>NUCLEOTIDE SEQUENCE [LARGE SCALE GENOMIC DNA]</scope>
    <source>
        <strain evidence="1 2">Alberta</strain>
        <tissue evidence="1">Whole body</tissue>
    </source>
</reference>
<protein>
    <submittedName>
        <fullName evidence="1">Uncharacterized protein</fullName>
    </submittedName>
</protein>
<comment type="caution">
    <text evidence="1">The sequence shown here is derived from an EMBL/GenBank/DDBJ whole genome shotgun (WGS) entry which is preliminary data.</text>
</comment>
<dbReference type="EMBL" id="NNAY01004986">
    <property type="protein sequence ID" value="OXU17136.1"/>
    <property type="molecule type" value="Genomic_DNA"/>
</dbReference>
<dbReference type="Proteomes" id="UP000215335">
    <property type="component" value="Unassembled WGS sequence"/>
</dbReference>
<dbReference type="PANTHER" id="PTHR47331">
    <property type="entry name" value="PHD-TYPE DOMAIN-CONTAINING PROTEIN"/>
    <property type="match status" value="1"/>
</dbReference>
<name>A0A232EFK3_9HYME</name>
<evidence type="ECO:0000313" key="1">
    <source>
        <dbReference type="EMBL" id="OXU17136.1"/>
    </source>
</evidence>
<gene>
    <name evidence="1" type="ORF">TSAR_001696</name>
</gene>
<organism evidence="1 2">
    <name type="scientific">Trichomalopsis sarcophagae</name>
    <dbReference type="NCBI Taxonomy" id="543379"/>
    <lineage>
        <taxon>Eukaryota</taxon>
        <taxon>Metazoa</taxon>
        <taxon>Ecdysozoa</taxon>
        <taxon>Arthropoda</taxon>
        <taxon>Hexapoda</taxon>
        <taxon>Insecta</taxon>
        <taxon>Pterygota</taxon>
        <taxon>Neoptera</taxon>
        <taxon>Endopterygota</taxon>
        <taxon>Hymenoptera</taxon>
        <taxon>Apocrita</taxon>
        <taxon>Proctotrupomorpha</taxon>
        <taxon>Chalcidoidea</taxon>
        <taxon>Pteromalidae</taxon>
        <taxon>Pteromalinae</taxon>
        <taxon>Trichomalopsis</taxon>
    </lineage>
</organism>
<sequence length="248" mass="28690">MSVDFIQMHGAMHLEFVKSKNNEAKNNSQDNYYVTCHARFILFIERHTNTISRISTAGRFATRMATFKPNSSDKSKTRLTKLIEFLESEVRGEFRISMAVQGFNLKEESKPGSVKKTKERAVGKEIRHLTQASQWRHVPGNRKPADLPTRGCTVNQLLSSRWWEGPDWLHKNIEYWPTVETNASVDEAEVNAELKKTSQLKNAALISIKTTVDKYHLFHKFSSYDKVIRVIGWINRFCFNCHIKIQLS</sequence>
<proteinExistence type="predicted"/>
<accession>A0A232EFK3</accession>